<keyword evidence="3" id="KW-0731">Sigma factor</keyword>
<sequence length="203" mass="23525">MSKSSSKLTDAEIIDLLSKQNFDNEAVKALYLNNFTVLSGYILQNQGSEQDAEDIFQEVIVRFIEIVRAGKFRGESSIRTFLFSLNRFSWLNELRKRNKSLLRENSYQTGMGEIEPDVSRFIINREDKAIITNTIDLLGAVCKKILLAYYYENLTMKEILKLVEFESEQALRNKKYKCMKSLEQLFAKDPSLAKKFKAALTYE</sequence>
<feature type="domain" description="RNA polymerase sigma-70 region 2" evidence="6">
    <location>
        <begin position="40"/>
        <end position="99"/>
    </location>
</feature>
<dbReference type="InterPro" id="IPR013325">
    <property type="entry name" value="RNA_pol_sigma_r2"/>
</dbReference>
<evidence type="ECO:0000256" key="2">
    <source>
        <dbReference type="ARBA" id="ARBA00023015"/>
    </source>
</evidence>
<dbReference type="PANTHER" id="PTHR43133:SF8">
    <property type="entry name" value="RNA POLYMERASE SIGMA FACTOR HI_1459-RELATED"/>
    <property type="match status" value="1"/>
</dbReference>
<dbReference type="Proteomes" id="UP000245379">
    <property type="component" value="Unassembled WGS sequence"/>
</dbReference>
<protein>
    <submittedName>
        <fullName evidence="7">Sigma-70 family RNA polymerase sigma factor</fullName>
    </submittedName>
</protein>
<evidence type="ECO:0000256" key="5">
    <source>
        <dbReference type="ARBA" id="ARBA00023163"/>
    </source>
</evidence>
<proteinExistence type="inferred from homology"/>
<keyword evidence="8" id="KW-1185">Reference proteome</keyword>
<dbReference type="InterPro" id="IPR014284">
    <property type="entry name" value="RNA_pol_sigma-70_dom"/>
</dbReference>
<comment type="caution">
    <text evidence="7">The sequence shown here is derived from an EMBL/GenBank/DDBJ whole genome shotgun (WGS) entry which is preliminary data.</text>
</comment>
<dbReference type="RefSeq" id="WP_109926917.1">
    <property type="nucleotide sequence ID" value="NZ_QGNZ01000004.1"/>
</dbReference>
<dbReference type="SUPFAM" id="SSF88659">
    <property type="entry name" value="Sigma3 and sigma4 domains of RNA polymerase sigma factors"/>
    <property type="match status" value="1"/>
</dbReference>
<dbReference type="Gene3D" id="1.10.1740.10">
    <property type="match status" value="1"/>
</dbReference>
<accession>A0A317EHR5</accession>
<dbReference type="Pfam" id="PF04542">
    <property type="entry name" value="Sigma70_r2"/>
    <property type="match status" value="1"/>
</dbReference>
<dbReference type="OrthoDB" id="1099849at2"/>
<comment type="similarity">
    <text evidence="1">Belongs to the sigma-70 factor family. ECF subfamily.</text>
</comment>
<evidence type="ECO:0000256" key="1">
    <source>
        <dbReference type="ARBA" id="ARBA00010641"/>
    </source>
</evidence>
<dbReference type="InterPro" id="IPR039425">
    <property type="entry name" value="RNA_pol_sigma-70-like"/>
</dbReference>
<dbReference type="NCBIfam" id="TIGR02937">
    <property type="entry name" value="sigma70-ECF"/>
    <property type="match status" value="1"/>
</dbReference>
<dbReference type="PANTHER" id="PTHR43133">
    <property type="entry name" value="RNA POLYMERASE ECF-TYPE SIGMA FACTO"/>
    <property type="match status" value="1"/>
</dbReference>
<gene>
    <name evidence="7" type="ORF">DHW03_16350</name>
</gene>
<evidence type="ECO:0000313" key="7">
    <source>
        <dbReference type="EMBL" id="PWS26351.1"/>
    </source>
</evidence>
<dbReference type="SUPFAM" id="SSF88946">
    <property type="entry name" value="Sigma2 domain of RNA polymerase sigma factors"/>
    <property type="match status" value="1"/>
</dbReference>
<organism evidence="7 8">
    <name type="scientific">Pedobacter yonginense</name>
    <dbReference type="NCBI Taxonomy" id="651869"/>
    <lineage>
        <taxon>Bacteria</taxon>
        <taxon>Pseudomonadati</taxon>
        <taxon>Bacteroidota</taxon>
        <taxon>Sphingobacteriia</taxon>
        <taxon>Sphingobacteriales</taxon>
        <taxon>Sphingobacteriaceae</taxon>
        <taxon>Pedobacter</taxon>
    </lineage>
</organism>
<dbReference type="EMBL" id="QGNZ01000004">
    <property type="protein sequence ID" value="PWS26351.1"/>
    <property type="molecule type" value="Genomic_DNA"/>
</dbReference>
<keyword evidence="4" id="KW-0238">DNA-binding</keyword>
<evidence type="ECO:0000256" key="3">
    <source>
        <dbReference type="ARBA" id="ARBA00023082"/>
    </source>
</evidence>
<reference evidence="7 8" key="1">
    <citation type="submission" date="2018-05" db="EMBL/GenBank/DDBJ databases">
        <title>Pedobacter paludis sp. nov., isolated from wetland soil.</title>
        <authorList>
            <person name="Zhang Y."/>
            <person name="Wang G."/>
        </authorList>
    </citation>
    <scope>NUCLEOTIDE SEQUENCE [LARGE SCALE GENOMIC DNA]</scope>
    <source>
        <strain evidence="7 8">KCTC22721</strain>
    </source>
</reference>
<evidence type="ECO:0000259" key="6">
    <source>
        <dbReference type="Pfam" id="PF04542"/>
    </source>
</evidence>
<evidence type="ECO:0000256" key="4">
    <source>
        <dbReference type="ARBA" id="ARBA00023125"/>
    </source>
</evidence>
<name>A0A317EHR5_9SPHI</name>
<dbReference type="GO" id="GO:0016987">
    <property type="term" value="F:sigma factor activity"/>
    <property type="evidence" value="ECO:0007669"/>
    <property type="project" value="UniProtKB-KW"/>
</dbReference>
<evidence type="ECO:0000313" key="8">
    <source>
        <dbReference type="Proteomes" id="UP000245379"/>
    </source>
</evidence>
<dbReference type="InterPro" id="IPR007627">
    <property type="entry name" value="RNA_pol_sigma70_r2"/>
</dbReference>
<dbReference type="AlphaFoldDB" id="A0A317EHR5"/>
<dbReference type="InterPro" id="IPR013324">
    <property type="entry name" value="RNA_pol_sigma_r3/r4-like"/>
</dbReference>
<keyword evidence="2" id="KW-0805">Transcription regulation</keyword>
<keyword evidence="5" id="KW-0804">Transcription</keyword>
<dbReference type="GO" id="GO:0006352">
    <property type="term" value="P:DNA-templated transcription initiation"/>
    <property type="evidence" value="ECO:0007669"/>
    <property type="project" value="InterPro"/>
</dbReference>
<dbReference type="GO" id="GO:0003677">
    <property type="term" value="F:DNA binding"/>
    <property type="evidence" value="ECO:0007669"/>
    <property type="project" value="UniProtKB-KW"/>
</dbReference>